<organism evidence="1 2">
    <name type="scientific">Sphaerodactylus townsendi</name>
    <dbReference type="NCBI Taxonomy" id="933632"/>
    <lineage>
        <taxon>Eukaryota</taxon>
        <taxon>Metazoa</taxon>
        <taxon>Chordata</taxon>
        <taxon>Craniata</taxon>
        <taxon>Vertebrata</taxon>
        <taxon>Euteleostomi</taxon>
        <taxon>Lepidosauria</taxon>
        <taxon>Squamata</taxon>
        <taxon>Bifurcata</taxon>
        <taxon>Gekkota</taxon>
        <taxon>Sphaerodactylidae</taxon>
        <taxon>Sphaerodactylus</taxon>
    </lineage>
</organism>
<protein>
    <submittedName>
        <fullName evidence="1">Uncharacterized protein</fullName>
    </submittedName>
</protein>
<sequence>MAARHRAWREPLLPRPGVLALPQHRRLALPLLTGHSSRKLLVPARLTMGQAKSRRRPHQEIWAGTDLNQLPQELLVLILSWVPGQTLVTRGRLVCRQWRDLIDSPLLWTLQFKRDPSKWEALWASLEAARQCPRMEWCRVGILQPFGRNLIKNPRGEEQFQHWQVGHGDGMCLGGNTCWISQLIDLVTEGLWEDLLDTFQPDIFISDWWGTHEKCGCTYNIYVVLLAADKKSVIARFVTETDSTEEWNIPFQLVQTPCFSLKSCGLWVAEGGSVLIQNLACSIAGPGSSSILAQGHPAYFRVA</sequence>
<gene>
    <name evidence="1" type="ORF">K3G42_029996</name>
</gene>
<proteinExistence type="predicted"/>
<name>A0ACB8FTB6_9SAUR</name>
<accession>A0ACB8FTB6</accession>
<dbReference type="EMBL" id="CM037619">
    <property type="protein sequence ID" value="KAH8008560.1"/>
    <property type="molecule type" value="Genomic_DNA"/>
</dbReference>
<evidence type="ECO:0000313" key="1">
    <source>
        <dbReference type="EMBL" id="KAH8008560.1"/>
    </source>
</evidence>
<comment type="caution">
    <text evidence="1">The sequence shown here is derived from an EMBL/GenBank/DDBJ whole genome shotgun (WGS) entry which is preliminary data.</text>
</comment>
<evidence type="ECO:0000313" key="2">
    <source>
        <dbReference type="Proteomes" id="UP000827872"/>
    </source>
</evidence>
<keyword evidence="2" id="KW-1185">Reference proteome</keyword>
<reference evidence="1" key="1">
    <citation type="submission" date="2021-08" db="EMBL/GenBank/DDBJ databases">
        <title>The first chromosome-level gecko genome reveals the dynamic sex chromosomes of Neotropical dwarf geckos (Sphaerodactylidae: Sphaerodactylus).</title>
        <authorList>
            <person name="Pinto B.J."/>
            <person name="Keating S.E."/>
            <person name="Gamble T."/>
        </authorList>
    </citation>
    <scope>NUCLEOTIDE SEQUENCE</scope>
    <source>
        <strain evidence="1">TG3544</strain>
    </source>
</reference>
<dbReference type="Proteomes" id="UP000827872">
    <property type="component" value="Linkage Group LG06"/>
</dbReference>